<accession>A0A6J4V9X6</accession>
<organism evidence="2">
    <name type="scientific">uncultured Thermomicrobiales bacterium</name>
    <dbReference type="NCBI Taxonomy" id="1645740"/>
    <lineage>
        <taxon>Bacteria</taxon>
        <taxon>Pseudomonadati</taxon>
        <taxon>Thermomicrobiota</taxon>
        <taxon>Thermomicrobia</taxon>
        <taxon>Thermomicrobiales</taxon>
        <taxon>environmental samples</taxon>
    </lineage>
</organism>
<name>A0A6J4V9X6_9BACT</name>
<feature type="non-terminal residue" evidence="2">
    <location>
        <position position="1"/>
    </location>
</feature>
<dbReference type="AlphaFoldDB" id="A0A6J4V9X6"/>
<sequence length="54" mass="6200">GWPSTDGDEVLHLRAVDRPVLCPPQRRRDPDSGHELGDRDRQGDVRRRDGRGRL</sequence>
<proteinExistence type="predicted"/>
<feature type="compositionally biased region" description="Basic and acidic residues" evidence="1">
    <location>
        <begin position="26"/>
        <end position="54"/>
    </location>
</feature>
<evidence type="ECO:0000256" key="1">
    <source>
        <dbReference type="SAM" id="MobiDB-lite"/>
    </source>
</evidence>
<feature type="non-terminal residue" evidence="2">
    <location>
        <position position="54"/>
    </location>
</feature>
<gene>
    <name evidence="2" type="ORF">AVDCRST_MAG49-3888</name>
</gene>
<reference evidence="2" key="1">
    <citation type="submission" date="2020-02" db="EMBL/GenBank/DDBJ databases">
        <authorList>
            <person name="Meier V. D."/>
        </authorList>
    </citation>
    <scope>NUCLEOTIDE SEQUENCE</scope>
    <source>
        <strain evidence="2">AVDCRST_MAG49</strain>
    </source>
</reference>
<feature type="region of interest" description="Disordered" evidence="1">
    <location>
        <begin position="1"/>
        <end position="54"/>
    </location>
</feature>
<protein>
    <submittedName>
        <fullName evidence="2">Uncharacterized protein</fullName>
    </submittedName>
</protein>
<dbReference type="EMBL" id="CADCWG010000279">
    <property type="protein sequence ID" value="CAA9573459.1"/>
    <property type="molecule type" value="Genomic_DNA"/>
</dbReference>
<evidence type="ECO:0000313" key="2">
    <source>
        <dbReference type="EMBL" id="CAA9573459.1"/>
    </source>
</evidence>